<feature type="transmembrane region" description="Helical" evidence="6">
    <location>
        <begin position="283"/>
        <end position="303"/>
    </location>
</feature>
<feature type="transmembrane region" description="Helical" evidence="6">
    <location>
        <begin position="113"/>
        <end position="131"/>
    </location>
</feature>
<evidence type="ECO:0000256" key="6">
    <source>
        <dbReference type="SAM" id="Phobius"/>
    </source>
</evidence>
<dbReference type="InterPro" id="IPR007016">
    <property type="entry name" value="O-antigen_ligase-rel_domated"/>
</dbReference>
<dbReference type="RefSeq" id="WP_030044276.1">
    <property type="nucleotide sequence ID" value="NZ_KL575644.1"/>
</dbReference>
<feature type="compositionally biased region" description="Low complexity" evidence="5">
    <location>
        <begin position="438"/>
        <end position="450"/>
    </location>
</feature>
<gene>
    <name evidence="8" type="ORF">ADK37_37595</name>
</gene>
<feature type="transmembrane region" description="Helical" evidence="6">
    <location>
        <begin position="137"/>
        <end position="154"/>
    </location>
</feature>
<dbReference type="PANTHER" id="PTHR37422">
    <property type="entry name" value="TEICHURONIC ACID BIOSYNTHESIS PROTEIN TUAE"/>
    <property type="match status" value="1"/>
</dbReference>
<evidence type="ECO:0000256" key="3">
    <source>
        <dbReference type="ARBA" id="ARBA00022989"/>
    </source>
</evidence>
<evidence type="ECO:0000259" key="7">
    <source>
        <dbReference type="Pfam" id="PF04932"/>
    </source>
</evidence>
<dbReference type="eggNOG" id="ENOG503255W">
    <property type="taxonomic scope" value="Bacteria"/>
</dbReference>
<feature type="transmembrane region" description="Helical" evidence="6">
    <location>
        <begin position="40"/>
        <end position="60"/>
    </location>
</feature>
<dbReference type="AlphaFoldDB" id="A0A0L8KU28"/>
<evidence type="ECO:0000256" key="2">
    <source>
        <dbReference type="ARBA" id="ARBA00022692"/>
    </source>
</evidence>
<feature type="region of interest" description="Disordered" evidence="5">
    <location>
        <begin position="438"/>
        <end position="469"/>
    </location>
</feature>
<dbReference type="Proteomes" id="UP000037251">
    <property type="component" value="Unassembled WGS sequence"/>
</dbReference>
<keyword evidence="4 6" id="KW-0472">Membrane</keyword>
<dbReference type="GO" id="GO:0016020">
    <property type="term" value="C:membrane"/>
    <property type="evidence" value="ECO:0007669"/>
    <property type="project" value="UniProtKB-SubCell"/>
</dbReference>
<comment type="subcellular location">
    <subcellularLocation>
        <location evidence="1">Membrane</location>
        <topology evidence="1">Multi-pass membrane protein</topology>
    </subcellularLocation>
</comment>
<dbReference type="PANTHER" id="PTHR37422:SF21">
    <property type="entry name" value="EXOQ-LIKE PROTEIN"/>
    <property type="match status" value="1"/>
</dbReference>
<dbReference type="STRING" id="67356.AQJ84_04805"/>
<dbReference type="OrthoDB" id="4220262at2"/>
<keyword evidence="9" id="KW-1185">Reference proteome</keyword>
<sequence length="469" mass="48931">MTQDQARTVMALGILAVLSLIPIAVALIRSRVFRDWDLTATVVFLTGVLANAPTVAYVIRAGRPQLLDPRGETVIGFPGWVNQIGSVANGLLLATCVVFVVHRLLVTRPRINVAPLLALTLVALFALSDGLHGQQFLAPRQFVLLAVLLAAVVARPGRAAFLGASAAVLLFTVLGGIEALVEPASVLRECRPDNPCGLLGVHYAGVFTNENIFSLLLALGVPLVWLGLRGRVRVLLACYVAFLAVATGSKLATVAALAALALLVLLRPRLMSEGGRRVSPGRILLTVPVLGVASFIGLAAPFHHPGADRLGDRATIWEMARTELGGSPFLGFGGKAWSGKYQVGEIPAAVSPSLHNQWIDILYASGLVGLVLFVLLLAHLLLKGGTAAFPAAACVLLPVLLASVLERPWSFDISNSLTVTLVAALLIPAAVRPATAAAAPGSGSSPDALPVRTPCHSPAATAPDRSAPR</sequence>
<feature type="transmembrane region" description="Helical" evidence="6">
    <location>
        <begin position="161"/>
        <end position="181"/>
    </location>
</feature>
<accession>A0A0L8KU28</accession>
<dbReference type="Pfam" id="PF04932">
    <property type="entry name" value="Wzy_C"/>
    <property type="match status" value="1"/>
</dbReference>
<evidence type="ECO:0000313" key="8">
    <source>
        <dbReference type="EMBL" id="KOG29407.1"/>
    </source>
</evidence>
<evidence type="ECO:0000256" key="1">
    <source>
        <dbReference type="ARBA" id="ARBA00004141"/>
    </source>
</evidence>
<feature type="transmembrane region" description="Helical" evidence="6">
    <location>
        <begin position="387"/>
        <end position="405"/>
    </location>
</feature>
<reference evidence="9" key="1">
    <citation type="submission" date="2015-07" db="EMBL/GenBank/DDBJ databases">
        <authorList>
            <person name="Ju K.-S."/>
            <person name="Doroghazi J.R."/>
            <person name="Metcalf W.W."/>
        </authorList>
    </citation>
    <scope>NUCLEOTIDE SEQUENCE [LARGE SCALE GENOMIC DNA]</scope>
    <source>
        <strain evidence="9">NRRL 2290</strain>
    </source>
</reference>
<evidence type="ECO:0000256" key="5">
    <source>
        <dbReference type="SAM" id="MobiDB-lite"/>
    </source>
</evidence>
<dbReference type="EMBL" id="LGUS01000222">
    <property type="protein sequence ID" value="KOG29407.1"/>
    <property type="molecule type" value="Genomic_DNA"/>
</dbReference>
<feature type="transmembrane region" description="Helical" evidence="6">
    <location>
        <begin position="80"/>
        <end position="101"/>
    </location>
</feature>
<comment type="caution">
    <text evidence="8">The sequence shown here is derived from an EMBL/GenBank/DDBJ whole genome shotgun (WGS) entry which is preliminary data.</text>
</comment>
<feature type="domain" description="O-antigen ligase-related" evidence="7">
    <location>
        <begin position="238"/>
        <end position="374"/>
    </location>
</feature>
<keyword evidence="2 6" id="KW-0812">Transmembrane</keyword>
<name>A0A0L8KU28_9ACTN</name>
<keyword evidence="3 6" id="KW-1133">Transmembrane helix</keyword>
<feature type="transmembrane region" description="Helical" evidence="6">
    <location>
        <begin position="234"/>
        <end position="263"/>
    </location>
</feature>
<dbReference type="InterPro" id="IPR051533">
    <property type="entry name" value="WaaL-like"/>
</dbReference>
<proteinExistence type="predicted"/>
<dbReference type="PATRIC" id="fig|67356.5.peg.8046"/>
<feature type="transmembrane region" description="Helical" evidence="6">
    <location>
        <begin position="6"/>
        <end position="28"/>
    </location>
</feature>
<evidence type="ECO:0000256" key="4">
    <source>
        <dbReference type="ARBA" id="ARBA00023136"/>
    </source>
</evidence>
<feature type="transmembrane region" description="Helical" evidence="6">
    <location>
        <begin position="361"/>
        <end position="381"/>
    </location>
</feature>
<feature type="transmembrane region" description="Helical" evidence="6">
    <location>
        <begin position="201"/>
        <end position="227"/>
    </location>
</feature>
<protein>
    <recommendedName>
        <fullName evidence="7">O-antigen ligase-related domain-containing protein</fullName>
    </recommendedName>
</protein>
<evidence type="ECO:0000313" key="9">
    <source>
        <dbReference type="Proteomes" id="UP000037251"/>
    </source>
</evidence>
<organism evidence="8 9">
    <name type="scientific">Streptomyces resistomycificus</name>
    <dbReference type="NCBI Taxonomy" id="67356"/>
    <lineage>
        <taxon>Bacteria</taxon>
        <taxon>Bacillati</taxon>
        <taxon>Actinomycetota</taxon>
        <taxon>Actinomycetes</taxon>
        <taxon>Kitasatosporales</taxon>
        <taxon>Streptomycetaceae</taxon>
        <taxon>Streptomyces</taxon>
        <taxon>Streptomyces aurantiacus group</taxon>
    </lineage>
</organism>
<feature type="transmembrane region" description="Helical" evidence="6">
    <location>
        <begin position="417"/>
        <end position="439"/>
    </location>
</feature>